<evidence type="ECO:0000313" key="4">
    <source>
        <dbReference type="Proteomes" id="UP000838412"/>
    </source>
</evidence>
<dbReference type="PANTHER" id="PTHR22674">
    <property type="entry name" value="NTPASE, KAP FAMILY P-LOOP DOMAIN-CONTAINING 1"/>
    <property type="match status" value="1"/>
</dbReference>
<dbReference type="InterPro" id="IPR011646">
    <property type="entry name" value="KAP_P-loop"/>
</dbReference>
<keyword evidence="1" id="KW-0812">Transmembrane</keyword>
<feature type="transmembrane region" description="Helical" evidence="1">
    <location>
        <begin position="211"/>
        <end position="231"/>
    </location>
</feature>
<dbReference type="Proteomes" id="UP000838412">
    <property type="component" value="Chromosome 19"/>
</dbReference>
<feature type="transmembrane region" description="Helical" evidence="1">
    <location>
        <begin position="46"/>
        <end position="72"/>
    </location>
</feature>
<evidence type="ECO:0000259" key="2">
    <source>
        <dbReference type="Pfam" id="PF07693"/>
    </source>
</evidence>
<name>A0A8J9ZDS5_BRALA</name>
<keyword evidence="4" id="KW-1185">Reference proteome</keyword>
<proteinExistence type="predicted"/>
<dbReference type="OrthoDB" id="10015264at2759"/>
<feature type="transmembrane region" description="Helical" evidence="1">
    <location>
        <begin position="78"/>
        <end position="99"/>
    </location>
</feature>
<evidence type="ECO:0000256" key="1">
    <source>
        <dbReference type="SAM" id="Phobius"/>
    </source>
</evidence>
<accession>A0A8J9ZDS5</accession>
<reference evidence="3" key="1">
    <citation type="submission" date="2022-01" db="EMBL/GenBank/DDBJ databases">
        <authorList>
            <person name="Braso-Vives M."/>
        </authorList>
    </citation>
    <scope>NUCLEOTIDE SEQUENCE</scope>
</reference>
<dbReference type="AlphaFoldDB" id="A0A8J9ZDS5"/>
<feature type="domain" description="KAP NTPase" evidence="2">
    <location>
        <begin position="142"/>
        <end position="409"/>
    </location>
</feature>
<protein>
    <submittedName>
        <fullName evidence="3">NKPD1 protein</fullName>
    </submittedName>
</protein>
<keyword evidence="1" id="KW-0472">Membrane</keyword>
<dbReference type="PANTHER" id="PTHR22674:SF6">
    <property type="entry name" value="NTPASE KAP FAMILY P-LOOP DOMAIN-CONTAINING PROTEIN 1"/>
    <property type="match status" value="1"/>
</dbReference>
<dbReference type="InterPro" id="IPR052754">
    <property type="entry name" value="NTPase_KAP_P-loop"/>
</dbReference>
<dbReference type="Pfam" id="PF07693">
    <property type="entry name" value="KAP_NTPase"/>
    <property type="match status" value="1"/>
</dbReference>
<gene>
    <name evidence="3" type="primary">NKPD1</name>
    <name evidence="3" type="ORF">BLAG_LOCUS11969</name>
</gene>
<keyword evidence="1" id="KW-1133">Transmembrane helix</keyword>
<dbReference type="EMBL" id="OV696704">
    <property type="protein sequence ID" value="CAH1251644.1"/>
    <property type="molecule type" value="Genomic_DNA"/>
</dbReference>
<evidence type="ECO:0000313" key="3">
    <source>
        <dbReference type="EMBL" id="CAH1251644.1"/>
    </source>
</evidence>
<sequence>MAARYYEVNGVIEKKREAHKEYVKGEVDRLKQNLKRKKKHNQKTEFPIVLFCNLLVAFLLLLIATIACAVHALAAWKVLAIFTVLVFVALPATLIHAFGRNIRKWFSKRIPLLQKANPMYWMVGVYLDWVEPPVMSETPQAERYEVIWVDFNAWEFSGCKVLWAGIVTTLCDAIEAKIGATPARFYRVIKGQVEGWGGGKKSLLQSAWFKFLLAAVLVVILSSLVGIFVLVDGTQQITALIATVSQVLGLGVVVNIKNFFNVAKNLVKSQKDALQSQMKKPDFANQLGFMSEVKAEVQTVTSLLRFLEHVTGVQYRVIIVVDDLDCCSGDRVVGVLEAMNILLSDNGANFVSVLAIDPKIVVNCLESRLTDIMINNSSGYEYLKRIVHVPVCLPEPNVGNRRELLRTVVRGNPAGIITSEQPSSRAPGKISFYAGSKARQRLLIDSQGRWSRKCLSALPDAPRDLQIQNGVHGIQDGGHQIQDGGHQIQDGGHQIQDGVHEIQDGVHEIQDGVHDIQNCGHYDLAKAMNESLKNVGTKKVDGEPNIDFLGDVIQVIVQDDDDDDINDIMFYVKGNAHHIASIYHVLRMTVKVLKHRRHLQFLSPRQVASWVVLAEQWPYRLSWVLQFVEDSQQNERIIQRSRMVTSDNELNRRLSLLDPTSAVSGDASLFEVFQMVKGEMSRVDGKEFARLNNLDGDPEMFELLLLESRFTVQDMMTLLPCTINLDWSIQRRIAVARSLTVDA</sequence>
<organism evidence="3 4">
    <name type="scientific">Branchiostoma lanceolatum</name>
    <name type="common">Common lancelet</name>
    <name type="synonym">Amphioxus lanceolatum</name>
    <dbReference type="NCBI Taxonomy" id="7740"/>
    <lineage>
        <taxon>Eukaryota</taxon>
        <taxon>Metazoa</taxon>
        <taxon>Chordata</taxon>
        <taxon>Cephalochordata</taxon>
        <taxon>Leptocardii</taxon>
        <taxon>Amphioxiformes</taxon>
        <taxon>Branchiostomatidae</taxon>
        <taxon>Branchiostoma</taxon>
    </lineage>
</organism>